<keyword evidence="5" id="KW-1185">Reference proteome</keyword>
<feature type="DNA-binding region" description="H-T-H motif" evidence="2">
    <location>
        <begin position="34"/>
        <end position="53"/>
    </location>
</feature>
<dbReference type="InterPro" id="IPR050109">
    <property type="entry name" value="HTH-type_TetR-like_transc_reg"/>
</dbReference>
<dbReference type="Pfam" id="PF00440">
    <property type="entry name" value="TetR_N"/>
    <property type="match status" value="1"/>
</dbReference>
<keyword evidence="1 2" id="KW-0238">DNA-binding</keyword>
<dbReference type="Gene3D" id="1.10.357.10">
    <property type="entry name" value="Tetracycline Repressor, domain 2"/>
    <property type="match status" value="1"/>
</dbReference>
<evidence type="ECO:0000313" key="4">
    <source>
        <dbReference type="EMBL" id="WNC72801.1"/>
    </source>
</evidence>
<evidence type="ECO:0000256" key="1">
    <source>
        <dbReference type="ARBA" id="ARBA00023125"/>
    </source>
</evidence>
<name>A0ABY9TWB8_9GAMM</name>
<sequence length="209" mass="24023">MTETIIRRDSKKTAERILQAATDEFTEKGFGGARVDAVALRANSNKRMIYHYFGNKDQLFLAVLEQAYAKIRTQEHELHLEDIEPEQAVRTLVRFTFNYFVENPEFIHLLNSENLHKAAHIKESKKILAMRSPLIEKITDVLNRGGTSGLFRTGVDPTQFYITVASLGYFYLSNSYTLETVFGRSLMEEKALNERLSHCEEVVLGYLRP</sequence>
<evidence type="ECO:0000259" key="3">
    <source>
        <dbReference type="PROSITE" id="PS50977"/>
    </source>
</evidence>
<evidence type="ECO:0000256" key="2">
    <source>
        <dbReference type="PROSITE-ProRule" id="PRU00335"/>
    </source>
</evidence>
<feature type="domain" description="HTH tetR-type" evidence="3">
    <location>
        <begin position="11"/>
        <end position="71"/>
    </location>
</feature>
<organism evidence="4 5">
    <name type="scientific">Thalassotalea psychrophila</name>
    <dbReference type="NCBI Taxonomy" id="3065647"/>
    <lineage>
        <taxon>Bacteria</taxon>
        <taxon>Pseudomonadati</taxon>
        <taxon>Pseudomonadota</taxon>
        <taxon>Gammaproteobacteria</taxon>
        <taxon>Alteromonadales</taxon>
        <taxon>Colwelliaceae</taxon>
        <taxon>Thalassotalea</taxon>
    </lineage>
</organism>
<dbReference type="InterPro" id="IPR041474">
    <property type="entry name" value="NicS_C"/>
</dbReference>
<protein>
    <submittedName>
        <fullName evidence="4">TetR/AcrR family transcriptional regulator</fullName>
    </submittedName>
</protein>
<dbReference type="PANTHER" id="PTHR30328">
    <property type="entry name" value="TRANSCRIPTIONAL REPRESSOR"/>
    <property type="match status" value="1"/>
</dbReference>
<dbReference type="PRINTS" id="PR00455">
    <property type="entry name" value="HTHTETR"/>
</dbReference>
<dbReference type="RefSeq" id="WP_348391916.1">
    <property type="nucleotide sequence ID" value="NZ_CP134145.1"/>
</dbReference>
<gene>
    <name evidence="4" type="ORF">RGQ13_02165</name>
</gene>
<proteinExistence type="predicted"/>
<dbReference type="SUPFAM" id="SSF46689">
    <property type="entry name" value="Homeodomain-like"/>
    <property type="match status" value="1"/>
</dbReference>
<accession>A0ABY9TWB8</accession>
<dbReference type="EMBL" id="CP134145">
    <property type="protein sequence ID" value="WNC72801.1"/>
    <property type="molecule type" value="Genomic_DNA"/>
</dbReference>
<dbReference type="Pfam" id="PF17938">
    <property type="entry name" value="TetR_C_29"/>
    <property type="match status" value="1"/>
</dbReference>
<dbReference type="PROSITE" id="PS50977">
    <property type="entry name" value="HTH_TETR_2"/>
    <property type="match status" value="1"/>
</dbReference>
<evidence type="ECO:0000313" key="5">
    <source>
        <dbReference type="Proteomes" id="UP001258994"/>
    </source>
</evidence>
<dbReference type="PANTHER" id="PTHR30328:SF54">
    <property type="entry name" value="HTH-TYPE TRANSCRIPTIONAL REPRESSOR SCO4008"/>
    <property type="match status" value="1"/>
</dbReference>
<dbReference type="Proteomes" id="UP001258994">
    <property type="component" value="Chromosome"/>
</dbReference>
<dbReference type="InterPro" id="IPR001647">
    <property type="entry name" value="HTH_TetR"/>
</dbReference>
<dbReference type="InterPro" id="IPR009057">
    <property type="entry name" value="Homeodomain-like_sf"/>
</dbReference>
<dbReference type="SUPFAM" id="SSF48498">
    <property type="entry name" value="Tetracyclin repressor-like, C-terminal domain"/>
    <property type="match status" value="1"/>
</dbReference>
<dbReference type="InterPro" id="IPR036271">
    <property type="entry name" value="Tet_transcr_reg_TetR-rel_C_sf"/>
</dbReference>
<reference evidence="5" key="1">
    <citation type="submission" date="2023-09" db="EMBL/GenBank/DDBJ databases">
        <authorList>
            <person name="Li S."/>
            <person name="Li X."/>
            <person name="Zhang C."/>
            <person name="Zhao Z."/>
        </authorList>
    </citation>
    <scope>NUCLEOTIDE SEQUENCE [LARGE SCALE GENOMIC DNA]</scope>
    <source>
        <strain evidence="5">SQ149</strain>
    </source>
</reference>